<gene>
    <name evidence="1" type="ORF">EHI47_37790</name>
</gene>
<dbReference type="EMBL" id="SBHX01000131">
    <property type="protein sequence ID" value="RWX20983.1"/>
    <property type="molecule type" value="Genomic_DNA"/>
</dbReference>
<reference evidence="1 2" key="1">
    <citation type="submission" date="2019-01" db="EMBL/GenBank/DDBJ databases">
        <title>RHIZO-ID as a novel technology for direct rhizobia identification.</title>
        <authorList>
            <person name="De Meyer S.E."/>
        </authorList>
    </citation>
    <scope>NUCLEOTIDE SEQUENCE [LARGE SCALE GENOMIC DNA]</scope>
    <source>
        <strain evidence="1 2">WSM448</strain>
    </source>
</reference>
<name>A0A444HHW2_RHILE</name>
<sequence>MTMTARQQLKRRDWPAAFFRSLGHASWAAEQTAAGINFLGGRRQTIEVPLQADRPQGLQASCDQLHRRRQRSISGTARDVSKTPSLSSWAIWL</sequence>
<proteinExistence type="predicted"/>
<protein>
    <submittedName>
        <fullName evidence="1">Uncharacterized protein</fullName>
    </submittedName>
</protein>
<accession>A0A444HHW2</accession>
<evidence type="ECO:0000313" key="1">
    <source>
        <dbReference type="EMBL" id="RWX20983.1"/>
    </source>
</evidence>
<dbReference type="Proteomes" id="UP000283817">
    <property type="component" value="Unassembled WGS sequence"/>
</dbReference>
<organism evidence="1 2">
    <name type="scientific">Rhizobium leguminosarum</name>
    <dbReference type="NCBI Taxonomy" id="384"/>
    <lineage>
        <taxon>Bacteria</taxon>
        <taxon>Pseudomonadati</taxon>
        <taxon>Pseudomonadota</taxon>
        <taxon>Alphaproteobacteria</taxon>
        <taxon>Hyphomicrobiales</taxon>
        <taxon>Rhizobiaceae</taxon>
        <taxon>Rhizobium/Agrobacterium group</taxon>
        <taxon>Rhizobium</taxon>
    </lineage>
</organism>
<comment type="caution">
    <text evidence="1">The sequence shown here is derived from an EMBL/GenBank/DDBJ whole genome shotgun (WGS) entry which is preliminary data.</text>
</comment>
<evidence type="ECO:0000313" key="2">
    <source>
        <dbReference type="Proteomes" id="UP000283817"/>
    </source>
</evidence>
<dbReference type="AlphaFoldDB" id="A0A444HHW2"/>